<dbReference type="AlphaFoldDB" id="A0A1H2R6X2"/>
<dbReference type="Proteomes" id="UP000199488">
    <property type="component" value="Unassembled WGS sequence"/>
</dbReference>
<dbReference type="STRING" id="1122204.SAMN05421781_0613"/>
<dbReference type="InterPro" id="IPR052604">
    <property type="entry name" value="Mito_Tim_assembly_helper"/>
</dbReference>
<dbReference type="GO" id="GO:0008270">
    <property type="term" value="F:zinc ion binding"/>
    <property type="evidence" value="ECO:0007669"/>
    <property type="project" value="UniProtKB-KW"/>
</dbReference>
<sequence>MKVRGVSLDEETRCAHYHTSVDIVAMKFYCCGRWYSCHTCHEESESHPIEPWPSSLFSEEAVLCGKCRHTMSVSAYLHADHRCPNCHAAFNPGCQRHASIYFSMSQG</sequence>
<evidence type="ECO:0000259" key="4">
    <source>
        <dbReference type="PROSITE" id="PS51266"/>
    </source>
</evidence>
<dbReference type="PANTHER" id="PTHR28082:SF1">
    <property type="entry name" value="HELPER OF TIM PROTEIN 13"/>
    <property type="match status" value="1"/>
</dbReference>
<dbReference type="PROSITE" id="PS51266">
    <property type="entry name" value="ZF_CHY"/>
    <property type="match status" value="1"/>
</dbReference>
<evidence type="ECO:0000256" key="2">
    <source>
        <dbReference type="ARBA" id="ARBA00022771"/>
    </source>
</evidence>
<keyword evidence="1" id="KW-0479">Metal-binding</keyword>
<dbReference type="InterPro" id="IPR037274">
    <property type="entry name" value="Znf_CHY_sf"/>
</dbReference>
<evidence type="ECO:0000313" key="5">
    <source>
        <dbReference type="EMBL" id="SDW14880.1"/>
    </source>
</evidence>
<dbReference type="InterPro" id="IPR016694">
    <property type="entry name" value="UCP017292"/>
</dbReference>
<keyword evidence="3" id="KW-0862">Zinc</keyword>
<evidence type="ECO:0000256" key="1">
    <source>
        <dbReference type="ARBA" id="ARBA00022723"/>
    </source>
</evidence>
<dbReference type="GO" id="GO:0045041">
    <property type="term" value="P:protein import into mitochondrial intermembrane space"/>
    <property type="evidence" value="ECO:0007669"/>
    <property type="project" value="TreeGrafter"/>
</dbReference>
<gene>
    <name evidence="5" type="ORF">SAMN05421781_0613</name>
</gene>
<proteinExistence type="predicted"/>
<dbReference type="InterPro" id="IPR008913">
    <property type="entry name" value="Znf_CHY"/>
</dbReference>
<protein>
    <submittedName>
        <fullName evidence="5">Uncharacterized protein, contains Zn-finger domain of CHY type</fullName>
    </submittedName>
</protein>
<reference evidence="5 6" key="1">
    <citation type="submission" date="2016-10" db="EMBL/GenBank/DDBJ databases">
        <authorList>
            <person name="de Groot N.N."/>
        </authorList>
    </citation>
    <scope>NUCLEOTIDE SEQUENCE [LARGE SCALE GENOMIC DNA]</scope>
    <source>
        <strain evidence="5 6">DSM 23126</strain>
    </source>
</reference>
<feature type="domain" description="CHY-type" evidence="4">
    <location>
        <begin position="7"/>
        <end position="88"/>
    </location>
</feature>
<dbReference type="Pfam" id="PF05495">
    <property type="entry name" value="zf-CHY"/>
    <property type="match status" value="1"/>
</dbReference>
<dbReference type="RefSeq" id="WP_218130594.1">
    <property type="nucleotide sequence ID" value="NZ_FNNC01000001.1"/>
</dbReference>
<keyword evidence="6" id="KW-1185">Reference proteome</keyword>
<evidence type="ECO:0000313" key="6">
    <source>
        <dbReference type="Proteomes" id="UP000199488"/>
    </source>
</evidence>
<dbReference type="PANTHER" id="PTHR28082">
    <property type="entry name" value="ZINC FINGER PROTEIN"/>
    <property type="match status" value="1"/>
</dbReference>
<dbReference type="PIRSF" id="PIRSF017292">
    <property type="entry name" value="UCP017292_Znf_CHY"/>
    <property type="match status" value="1"/>
</dbReference>
<accession>A0A1H2R6X2</accession>
<name>A0A1H2R6X2_9BACI</name>
<dbReference type="EMBL" id="FNNC01000001">
    <property type="protein sequence ID" value="SDW14880.1"/>
    <property type="molecule type" value="Genomic_DNA"/>
</dbReference>
<dbReference type="SUPFAM" id="SSF161219">
    <property type="entry name" value="CHY zinc finger-like"/>
    <property type="match status" value="1"/>
</dbReference>
<evidence type="ECO:0000256" key="3">
    <source>
        <dbReference type="ARBA" id="ARBA00022833"/>
    </source>
</evidence>
<organism evidence="5 6">
    <name type="scientific">Marinococcus luteus</name>
    <dbReference type="NCBI Taxonomy" id="1122204"/>
    <lineage>
        <taxon>Bacteria</taxon>
        <taxon>Bacillati</taxon>
        <taxon>Bacillota</taxon>
        <taxon>Bacilli</taxon>
        <taxon>Bacillales</taxon>
        <taxon>Bacillaceae</taxon>
        <taxon>Marinococcus</taxon>
    </lineage>
</organism>
<keyword evidence="2" id="KW-0863">Zinc-finger</keyword>